<evidence type="ECO:0000313" key="2">
    <source>
        <dbReference type="EMBL" id="GBP11941.1"/>
    </source>
</evidence>
<comment type="caution">
    <text evidence="2">The sequence shown here is derived from an EMBL/GenBank/DDBJ whole genome shotgun (WGS) entry which is preliminary data.</text>
</comment>
<feature type="region of interest" description="Disordered" evidence="1">
    <location>
        <begin position="72"/>
        <end position="103"/>
    </location>
</feature>
<protein>
    <submittedName>
        <fullName evidence="2">Uncharacterized protein</fullName>
    </submittedName>
</protein>
<proteinExistence type="predicted"/>
<dbReference type="AlphaFoldDB" id="A0A4C1TF64"/>
<evidence type="ECO:0000256" key="1">
    <source>
        <dbReference type="SAM" id="MobiDB-lite"/>
    </source>
</evidence>
<name>A0A4C1TF64_EUMVA</name>
<accession>A0A4C1TF64</accession>
<dbReference type="Proteomes" id="UP000299102">
    <property type="component" value="Unassembled WGS sequence"/>
</dbReference>
<keyword evidence="3" id="KW-1185">Reference proteome</keyword>
<gene>
    <name evidence="2" type="ORF">EVAR_74562_1</name>
</gene>
<sequence length="103" mass="10813">MQYSVFASETCVMFTYLWFSPVRDPLEARFGVARAAGPAAGTVPQPNGGGAGDADTPMLFIDLLPVNADPFRTPPRAECGGRVFTTKPGQSLGRRGPRGAAAV</sequence>
<reference evidence="2 3" key="1">
    <citation type="journal article" date="2019" name="Commun. Biol.">
        <title>The bagworm genome reveals a unique fibroin gene that provides high tensile strength.</title>
        <authorList>
            <person name="Kono N."/>
            <person name="Nakamura H."/>
            <person name="Ohtoshi R."/>
            <person name="Tomita M."/>
            <person name="Numata K."/>
            <person name="Arakawa K."/>
        </authorList>
    </citation>
    <scope>NUCLEOTIDE SEQUENCE [LARGE SCALE GENOMIC DNA]</scope>
</reference>
<evidence type="ECO:0000313" key="3">
    <source>
        <dbReference type="Proteomes" id="UP000299102"/>
    </source>
</evidence>
<organism evidence="2 3">
    <name type="scientific">Eumeta variegata</name>
    <name type="common">Bagworm moth</name>
    <name type="synonym">Eumeta japonica</name>
    <dbReference type="NCBI Taxonomy" id="151549"/>
    <lineage>
        <taxon>Eukaryota</taxon>
        <taxon>Metazoa</taxon>
        <taxon>Ecdysozoa</taxon>
        <taxon>Arthropoda</taxon>
        <taxon>Hexapoda</taxon>
        <taxon>Insecta</taxon>
        <taxon>Pterygota</taxon>
        <taxon>Neoptera</taxon>
        <taxon>Endopterygota</taxon>
        <taxon>Lepidoptera</taxon>
        <taxon>Glossata</taxon>
        <taxon>Ditrysia</taxon>
        <taxon>Tineoidea</taxon>
        <taxon>Psychidae</taxon>
        <taxon>Oiketicinae</taxon>
        <taxon>Eumeta</taxon>
    </lineage>
</organism>
<dbReference type="EMBL" id="BGZK01000048">
    <property type="protein sequence ID" value="GBP11941.1"/>
    <property type="molecule type" value="Genomic_DNA"/>
</dbReference>